<evidence type="ECO:0000313" key="3">
    <source>
        <dbReference type="Proteomes" id="UP000009168"/>
    </source>
</evidence>
<organism evidence="2 3">
    <name type="scientific">Tetrahymena thermophila (strain SB210)</name>
    <dbReference type="NCBI Taxonomy" id="312017"/>
    <lineage>
        <taxon>Eukaryota</taxon>
        <taxon>Sar</taxon>
        <taxon>Alveolata</taxon>
        <taxon>Ciliophora</taxon>
        <taxon>Intramacronucleata</taxon>
        <taxon>Oligohymenophorea</taxon>
        <taxon>Hymenostomatida</taxon>
        <taxon>Tetrahymenina</taxon>
        <taxon>Tetrahymenidae</taxon>
        <taxon>Tetrahymena</taxon>
    </lineage>
</organism>
<protein>
    <submittedName>
        <fullName evidence="2">Transmembrane protein, putative</fullName>
    </submittedName>
</protein>
<keyword evidence="1" id="KW-0472">Membrane</keyword>
<name>W7X7L7_TETTS</name>
<feature type="transmembrane region" description="Helical" evidence="1">
    <location>
        <begin position="169"/>
        <end position="192"/>
    </location>
</feature>
<dbReference type="KEGG" id="tet:TTHERM_000798009"/>
<keyword evidence="3" id="KW-1185">Reference proteome</keyword>
<dbReference type="AlphaFoldDB" id="W7X7L7"/>
<dbReference type="EMBL" id="GG662628">
    <property type="protein sequence ID" value="EWS73347.1"/>
    <property type="molecule type" value="Genomic_DNA"/>
</dbReference>
<evidence type="ECO:0000313" key="2">
    <source>
        <dbReference type="EMBL" id="EWS73347.1"/>
    </source>
</evidence>
<dbReference type="RefSeq" id="XP_012654119.1">
    <property type="nucleotide sequence ID" value="XM_012798665.1"/>
</dbReference>
<evidence type="ECO:0000256" key="1">
    <source>
        <dbReference type="SAM" id="Phobius"/>
    </source>
</evidence>
<sequence>MQSNHLNRIICLLDLNKLFIHFLMNKQSSLFIRERISRIQKSFEIYFVKQIQKSQKSNKLRISLRKMKLNIIQNFEIKKNQIEYVCIYIYNQLIRHIYIIFIQQLIFSFKIVLNQNIYFKNKYSFHLLINHSSFYHFNNSKQNKKRRRRKDALQIKILVSNFNHYYKEYYLLLQFIYIFIYLFIYLSIFNFLNKYNSNCSE</sequence>
<dbReference type="InParanoid" id="W7X7L7"/>
<accession>W7X7L7</accession>
<dbReference type="Proteomes" id="UP000009168">
    <property type="component" value="Unassembled WGS sequence"/>
</dbReference>
<keyword evidence="1" id="KW-1133">Transmembrane helix</keyword>
<keyword evidence="1 2" id="KW-0812">Transmembrane</keyword>
<proteinExistence type="predicted"/>
<feature type="transmembrane region" description="Helical" evidence="1">
    <location>
        <begin position="97"/>
        <end position="118"/>
    </location>
</feature>
<gene>
    <name evidence="2" type="ORF">TTHERM_000798009</name>
</gene>
<dbReference type="GeneID" id="24440723"/>
<reference evidence="3" key="1">
    <citation type="journal article" date="2006" name="PLoS Biol.">
        <title>Macronuclear genome sequence of the ciliate Tetrahymena thermophila, a model eukaryote.</title>
        <authorList>
            <person name="Eisen J.A."/>
            <person name="Coyne R.S."/>
            <person name="Wu M."/>
            <person name="Wu D."/>
            <person name="Thiagarajan M."/>
            <person name="Wortman J.R."/>
            <person name="Badger J.H."/>
            <person name="Ren Q."/>
            <person name="Amedeo P."/>
            <person name="Jones K.M."/>
            <person name="Tallon L.J."/>
            <person name="Delcher A.L."/>
            <person name="Salzberg S.L."/>
            <person name="Silva J.C."/>
            <person name="Haas B.J."/>
            <person name="Majoros W.H."/>
            <person name="Farzad M."/>
            <person name="Carlton J.M."/>
            <person name="Smith R.K. Jr."/>
            <person name="Garg J."/>
            <person name="Pearlman R.E."/>
            <person name="Karrer K.M."/>
            <person name="Sun L."/>
            <person name="Manning G."/>
            <person name="Elde N.C."/>
            <person name="Turkewitz A.P."/>
            <person name="Asai D.J."/>
            <person name="Wilkes D.E."/>
            <person name="Wang Y."/>
            <person name="Cai H."/>
            <person name="Collins K."/>
            <person name="Stewart B.A."/>
            <person name="Lee S.R."/>
            <person name="Wilamowska K."/>
            <person name="Weinberg Z."/>
            <person name="Ruzzo W.L."/>
            <person name="Wloga D."/>
            <person name="Gaertig J."/>
            <person name="Frankel J."/>
            <person name="Tsao C.-C."/>
            <person name="Gorovsky M.A."/>
            <person name="Keeling P.J."/>
            <person name="Waller R.F."/>
            <person name="Patron N.J."/>
            <person name="Cherry J.M."/>
            <person name="Stover N.A."/>
            <person name="Krieger C.J."/>
            <person name="del Toro C."/>
            <person name="Ryder H.F."/>
            <person name="Williamson S.C."/>
            <person name="Barbeau R.A."/>
            <person name="Hamilton E.P."/>
            <person name="Orias E."/>
        </authorList>
    </citation>
    <scope>NUCLEOTIDE SEQUENCE [LARGE SCALE GENOMIC DNA]</scope>
    <source>
        <strain evidence="3">SB210</strain>
    </source>
</reference>